<dbReference type="RefSeq" id="WP_084662059.1">
    <property type="nucleotide sequence ID" value="NZ_FWWY01000002.1"/>
</dbReference>
<feature type="coiled-coil region" evidence="1">
    <location>
        <begin position="12"/>
        <end position="39"/>
    </location>
</feature>
<gene>
    <name evidence="2" type="ORF">SAMN00768000_3602</name>
</gene>
<dbReference type="Proteomes" id="UP000192660">
    <property type="component" value="Unassembled WGS sequence"/>
</dbReference>
<keyword evidence="3" id="KW-1185">Reference proteome</keyword>
<dbReference type="EMBL" id="FWWY01000002">
    <property type="protein sequence ID" value="SMC08029.1"/>
    <property type="molecule type" value="Genomic_DNA"/>
</dbReference>
<keyword evidence="1" id="KW-0175">Coiled coil</keyword>
<evidence type="ECO:0000313" key="3">
    <source>
        <dbReference type="Proteomes" id="UP000192660"/>
    </source>
</evidence>
<name>A0A1W1WPA0_SULTA</name>
<dbReference type="AlphaFoldDB" id="A0A1W1WPA0"/>
<evidence type="ECO:0000256" key="1">
    <source>
        <dbReference type="SAM" id="Coils"/>
    </source>
</evidence>
<dbReference type="OrthoDB" id="9978193at2"/>
<protein>
    <submittedName>
        <fullName evidence="2">ORF6C domain-containing protein</fullName>
    </submittedName>
</protein>
<accession>A0A1W1WPA0</accession>
<organism evidence="2 3">
    <name type="scientific">Sulfobacillus thermosulfidooxidans (strain DSM 9293 / VKM B-1269 / AT-1)</name>
    <dbReference type="NCBI Taxonomy" id="929705"/>
    <lineage>
        <taxon>Bacteria</taxon>
        <taxon>Bacillati</taxon>
        <taxon>Bacillota</taxon>
        <taxon>Clostridia</taxon>
        <taxon>Eubacteriales</taxon>
        <taxon>Clostridiales Family XVII. Incertae Sedis</taxon>
        <taxon>Sulfobacillus</taxon>
    </lineage>
</organism>
<evidence type="ECO:0000313" key="2">
    <source>
        <dbReference type="EMBL" id="SMC08029.1"/>
    </source>
</evidence>
<proteinExistence type="predicted"/>
<reference evidence="3" key="1">
    <citation type="submission" date="2017-04" db="EMBL/GenBank/DDBJ databases">
        <authorList>
            <person name="Varghese N."/>
            <person name="Submissions S."/>
        </authorList>
    </citation>
    <scope>NUCLEOTIDE SEQUENCE [LARGE SCALE GENOMIC DNA]</scope>
    <source>
        <strain evidence="3">DSM 9293</strain>
    </source>
</reference>
<sequence length="197" mass="22440">MSLNTLDIIQAIQELEHQHRELQTRCAAIDQELHRLQARWPIVATDYVPMLRTLVHQRVAAWLTDHPDFVPIKPAVFNAGYRALFQACQIPELKALPVSQVATATTVLEAWTPDLAALWILLLRHTIRERITKAIKARRIMPTPSTLSHVRHHLWTLVGPLKTQPPADTLSRQRVITRLLHAPLFPAKKAARTRASQ</sequence>